<dbReference type="GeneID" id="107816337"/>
<dbReference type="PANTHER" id="PTHR46213:SF11">
    <property type="entry name" value="TRANSCRIPTIONAL ACTIVATOR DEMETER-LIKE"/>
    <property type="match status" value="1"/>
</dbReference>
<dbReference type="GO" id="GO:0141166">
    <property type="term" value="P:chromosomal 5-methylcytosine DNA demethylation pathway"/>
    <property type="evidence" value="ECO:0007669"/>
    <property type="project" value="InterPro"/>
</dbReference>
<accession>A0A1S4C985</accession>
<comment type="subcellular location">
    <subcellularLocation>
        <location evidence="2">Nucleus</location>
    </subcellularLocation>
</comment>
<dbReference type="GO" id="GO:0006284">
    <property type="term" value="P:base-excision repair"/>
    <property type="evidence" value="ECO:0007669"/>
    <property type="project" value="InterPro"/>
</dbReference>
<dbReference type="SMART" id="SM00525">
    <property type="entry name" value="FES"/>
    <property type="match status" value="1"/>
</dbReference>
<dbReference type="Proteomes" id="UP000790787">
    <property type="component" value="Chromosome 4"/>
</dbReference>
<sequence>MELGNAAQEQLQKAVSWAPITPDKCMLATPEFNSNNADFNKVSSISSSDNSLKKDEEVSAVIEGRSKVQSGKLDCDSKSASMSPSTPIQKGYPRKKQGGIFDLNDRPRKKPRLKKHKPKIFDESKPKKTPKPKIKPSTPKPVNLKASARTKSKLRKDCDKVSVDLSGDSDMQAPNRKTPGTIPESLVLKVSTPQPEMEHNINVDLGHDVKSCRRALDFNLEIENDVISERAAEVIKDHVTHSCNKFLTNRLDGVNEQAVETDINCAANVDKESLIPNLIVLAKDESSHDTRASLLKANLHDGYDISTTGLEHNIEAESTSQPNRENEASTCQIDQRACQHHILNVYKRRTKSKTGMMSLPGNEAGIYQNDHGTTDQIGCQNRFLKVYGRRRRRNIGTLSLAGNEADIYPNDHEAPDQSDSQHHFPKVYKRRTRGNIGTISFIGDEADLYQNDRGSADQTGWHFPIICKKRRTKRRKALVFFNFLNAHHADKGQNALNTDMRCKVSSSAKRRYGRLGAKRATKKRFKIAKRAKKSCFIIAKRATRRSSRTASGTKKIWFSTVNLEQNVNLKSHFVGEVLPTEYQIRAAMADPESFDCVLGLSPIVKSRRKRSIHPKRTKSAYGEENTDLEPLSLALTLPPLVMSKRKRSKNSERSTVILDSLCLTSEISAINRIEPFIDTSACPEIQGCPQHEYLWPKADKSARNEIQECQQHEDVWPRTDISACNEIQEWPPHEDLWPRTDKSACNEIRECPQHEELWPRTDKSACNEIREYPQHEDLWRRTDKSACNEIQECLRHENLCPRSQSSTDLESLVASLIQRLENIRICDQRTYRKRIAISKKRTSNNAGQLVLWNPFGPITVHKGKYKPLRPKLPKVDIDTESLRVWKLLIENEGEIDEDLDKEKEIWWEEQRKIFQGRAVSFIARMRLVLGDRRFSQWKGSVVDSVVGVYLTQNVSDNLSSNAFMLLASAFPPQNKQEMTTPQGQAFMIREGMRDSFEREVCANQNDPGFAGSSRSAMSICRSSLDELSFVDDIHTSEYLPTSYRHLPHVGDCINERLDGTREEKNRPEDTCGSQVTVTCCSSEVIISTESGDCINERLDGTREDTCGSQVTVTSCSSEVIISTKCGDCINERLDGTREEKIRAEDTCGSQVTVASCSSEVIISANSGDCINERLDGTREENNRAEDTCGSQVTATSCSSEVRISANSGVCINERLDGTREDACGSQVTVTSCSSEVIISANSGDHINERSDGTREEKNIAEHTCGSQVTATSCSSEVIISAKSGDLGNEAVNLPKTISRKKDEFPKREIDWDELRKTYSTGRSGVLTERNRDSVNWEAVRHADVEKIFEPIKGRGQGNVLAAKIKNFLNRLVEDHGSIDLEWLRDVPRDKVKEYLLSIDGIGPKSVDCVRLLTLRNLAFPVDINVARIAVRLGWVPLQPLPDGIQMHLLERYPLESDIQKYLWPRLCNLDLLTLYELHYHMITFGKVFCTKRSPNCNACPMRADCRHFASAFASSRLRLPGPQQKGVVTVKQPVRVDEVPNMCLPSPTLSLSSRSFLESRFQTQDCEPIIEMPASPEQKPLESLERDIEDFPYEVEHEQEIPTIRLNTEEFRENVLNFINKSNTTEFQESVLNIVDEISTLNRDEEVSKALVLLNPVSASHPARKLKYESRLRTEHLVYELPDSHPLLSGFEEREPDDPCPYLLAICRTEELERRDAEICSGSPSSSQYDQIVYGTILIPCRTANRGSFPLNGTYFQVNEVFADHESSKNPIPVPRTSIWHLRRRTLLCGTSVTTIFKGMSTEDIQYCFWRGYMTVRGYDREQRAPRPLHDRFHSGSKSKR</sequence>
<keyword evidence="4" id="KW-0479">Metal-binding</keyword>
<dbReference type="KEGG" id="nta:107816337"/>
<gene>
    <name evidence="10" type="primary">LOC107816337</name>
</gene>
<evidence type="ECO:0000256" key="4">
    <source>
        <dbReference type="ARBA" id="ARBA00022723"/>
    </source>
</evidence>
<dbReference type="InterPro" id="IPR044811">
    <property type="entry name" value="DME/ROS1"/>
</dbReference>
<dbReference type="OrthoDB" id="5607at2759"/>
<dbReference type="InterPro" id="IPR011257">
    <property type="entry name" value="DNA_glycosylase"/>
</dbReference>
<evidence type="ECO:0000313" key="10">
    <source>
        <dbReference type="RefSeq" id="XP_016497519.2"/>
    </source>
</evidence>
<keyword evidence="5" id="KW-0408">Iron</keyword>
<dbReference type="GO" id="GO:0035514">
    <property type="term" value="F:DNA demethylase activity"/>
    <property type="evidence" value="ECO:0007669"/>
    <property type="project" value="InterPro"/>
</dbReference>
<dbReference type="RefSeq" id="XP_016497519.2">
    <property type="nucleotide sequence ID" value="XM_016642033.2"/>
</dbReference>
<dbReference type="RefSeq" id="XP_016497519.1">
    <property type="nucleotide sequence ID" value="XM_016642033.1"/>
</dbReference>
<dbReference type="SMART" id="SM00478">
    <property type="entry name" value="ENDO3c"/>
    <property type="match status" value="1"/>
</dbReference>
<dbReference type="InterPro" id="IPR023170">
    <property type="entry name" value="HhH_base_excis_C"/>
</dbReference>
<dbReference type="Gene3D" id="1.10.340.30">
    <property type="entry name" value="Hypothetical protein, domain 2"/>
    <property type="match status" value="1"/>
</dbReference>
<protein>
    <submittedName>
        <fullName evidence="10">Protein ROS1A isoform X1</fullName>
    </submittedName>
</protein>
<dbReference type="SUPFAM" id="SSF48150">
    <property type="entry name" value="DNA-glycosylase"/>
    <property type="match status" value="1"/>
</dbReference>
<dbReference type="PaxDb" id="4097-A0A1S4C985"/>
<name>A0A1S4C985_TOBAC</name>
<dbReference type="PANTHER" id="PTHR46213">
    <property type="entry name" value="TRANSCRIPTIONAL ACTIVATOR DEMETER"/>
    <property type="match status" value="1"/>
</dbReference>
<evidence type="ECO:0000256" key="1">
    <source>
        <dbReference type="ARBA" id="ARBA00001966"/>
    </source>
</evidence>
<dbReference type="OMA" id="CNEIQEC"/>
<dbReference type="SMR" id="A0A1S4C985"/>
<organism evidence="9 10">
    <name type="scientific">Nicotiana tabacum</name>
    <name type="common">Common tobacco</name>
    <dbReference type="NCBI Taxonomy" id="4097"/>
    <lineage>
        <taxon>Eukaryota</taxon>
        <taxon>Viridiplantae</taxon>
        <taxon>Streptophyta</taxon>
        <taxon>Embryophyta</taxon>
        <taxon>Tracheophyta</taxon>
        <taxon>Spermatophyta</taxon>
        <taxon>Magnoliopsida</taxon>
        <taxon>eudicotyledons</taxon>
        <taxon>Gunneridae</taxon>
        <taxon>Pentapetalae</taxon>
        <taxon>asterids</taxon>
        <taxon>lamiids</taxon>
        <taxon>Solanales</taxon>
        <taxon>Solanaceae</taxon>
        <taxon>Nicotianoideae</taxon>
        <taxon>Nicotianeae</taxon>
        <taxon>Nicotiana</taxon>
    </lineage>
</organism>
<dbReference type="InterPro" id="IPR003265">
    <property type="entry name" value="HhH-GPD_domain"/>
</dbReference>
<evidence type="ECO:0000256" key="8">
    <source>
        <dbReference type="ARBA" id="ARBA00023242"/>
    </source>
</evidence>
<evidence type="ECO:0000256" key="6">
    <source>
        <dbReference type="ARBA" id="ARBA00023014"/>
    </source>
</evidence>
<dbReference type="Gene3D" id="1.10.1670.10">
    <property type="entry name" value="Helix-hairpin-Helix base-excision DNA repair enzymes (C-terminal)"/>
    <property type="match status" value="1"/>
</dbReference>
<keyword evidence="8" id="KW-0539">Nucleus</keyword>
<comment type="cofactor">
    <cofactor evidence="1">
        <name>[4Fe-4S] cluster</name>
        <dbReference type="ChEBI" id="CHEBI:49883"/>
    </cofactor>
</comment>
<dbReference type="GO" id="GO:0019104">
    <property type="term" value="F:DNA N-glycosylase activity"/>
    <property type="evidence" value="ECO:0007669"/>
    <property type="project" value="InterPro"/>
</dbReference>
<dbReference type="GO" id="GO:0005634">
    <property type="term" value="C:nucleus"/>
    <property type="evidence" value="ECO:0007669"/>
    <property type="project" value="UniProtKB-SubCell"/>
</dbReference>
<dbReference type="Pfam" id="PF15628">
    <property type="entry name" value="RRM_DME"/>
    <property type="match status" value="1"/>
</dbReference>
<dbReference type="InterPro" id="IPR003651">
    <property type="entry name" value="Endonuclease3_FeS-loop_motif"/>
</dbReference>
<dbReference type="GO" id="GO:0051539">
    <property type="term" value="F:4 iron, 4 sulfur cluster binding"/>
    <property type="evidence" value="ECO:0007669"/>
    <property type="project" value="InterPro"/>
</dbReference>
<evidence type="ECO:0000256" key="2">
    <source>
        <dbReference type="ARBA" id="ARBA00004123"/>
    </source>
</evidence>
<evidence type="ECO:0000256" key="5">
    <source>
        <dbReference type="ARBA" id="ARBA00023004"/>
    </source>
</evidence>
<evidence type="ECO:0000256" key="7">
    <source>
        <dbReference type="ARBA" id="ARBA00023125"/>
    </source>
</evidence>
<evidence type="ECO:0000313" key="9">
    <source>
        <dbReference type="Proteomes" id="UP000790787"/>
    </source>
</evidence>
<keyword evidence="6" id="KW-0411">Iron-sulfur</keyword>
<comment type="similarity">
    <text evidence="3">Belongs to the DNA glycosylase family. DEMETER subfamily.</text>
</comment>
<keyword evidence="9" id="KW-1185">Reference proteome</keyword>
<reference evidence="10" key="2">
    <citation type="submission" date="2025-08" db="UniProtKB">
        <authorList>
            <consortium name="RefSeq"/>
        </authorList>
    </citation>
    <scope>IDENTIFICATION</scope>
    <source>
        <tissue evidence="10">Leaf</tissue>
    </source>
</reference>
<proteinExistence type="inferred from homology"/>
<dbReference type="InterPro" id="IPR028925">
    <property type="entry name" value="RRM_DME"/>
</dbReference>
<dbReference type="CDD" id="cd00056">
    <property type="entry name" value="ENDO3c"/>
    <property type="match status" value="1"/>
</dbReference>
<dbReference type="GO" id="GO:0003677">
    <property type="term" value="F:DNA binding"/>
    <property type="evidence" value="ECO:0007669"/>
    <property type="project" value="UniProtKB-KW"/>
</dbReference>
<evidence type="ECO:0000256" key="3">
    <source>
        <dbReference type="ARBA" id="ARBA00005646"/>
    </source>
</evidence>
<reference evidence="9" key="1">
    <citation type="journal article" date="2014" name="Nat. Commun.">
        <title>The tobacco genome sequence and its comparison with those of tomato and potato.</title>
        <authorList>
            <person name="Sierro N."/>
            <person name="Battey J.N."/>
            <person name="Ouadi S."/>
            <person name="Bakaher N."/>
            <person name="Bovet L."/>
            <person name="Willig A."/>
            <person name="Goepfert S."/>
            <person name="Peitsch M.C."/>
            <person name="Ivanov N.V."/>
        </authorList>
    </citation>
    <scope>NUCLEOTIDE SEQUENCE [LARGE SCALE GENOMIC DNA]</scope>
</reference>
<dbReference type="GO" id="GO:0046872">
    <property type="term" value="F:metal ion binding"/>
    <property type="evidence" value="ECO:0007669"/>
    <property type="project" value="UniProtKB-KW"/>
</dbReference>
<keyword evidence="7" id="KW-0238">DNA-binding</keyword>